<dbReference type="EMBL" id="SOSA01000070">
    <property type="protein sequence ID" value="THC97587.1"/>
    <property type="molecule type" value="Genomic_DNA"/>
</dbReference>
<comment type="caution">
    <text evidence="1">The sequence shown here is derived from an EMBL/GenBank/DDBJ whole genome shotgun (WGS) entry which is preliminary data.</text>
</comment>
<dbReference type="VEuPathDB" id="FungiDB:EYZ11_002942"/>
<proteinExistence type="predicted"/>
<evidence type="ECO:0000313" key="1">
    <source>
        <dbReference type="EMBL" id="THC97587.1"/>
    </source>
</evidence>
<protein>
    <submittedName>
        <fullName evidence="1">Uncharacterized protein</fullName>
    </submittedName>
</protein>
<reference evidence="1 2" key="1">
    <citation type="submission" date="2019-03" db="EMBL/GenBank/DDBJ databases">
        <title>The genome sequence of a newly discovered highly antifungal drug resistant Aspergillus species, Aspergillus tanneri NIH 1004.</title>
        <authorList>
            <person name="Mounaud S."/>
            <person name="Singh I."/>
            <person name="Joardar V."/>
            <person name="Pakala S."/>
            <person name="Pakala S."/>
            <person name="Venepally P."/>
            <person name="Hoover J."/>
            <person name="Nierman W."/>
            <person name="Chung J."/>
            <person name="Losada L."/>
        </authorList>
    </citation>
    <scope>NUCLEOTIDE SEQUENCE [LARGE SCALE GENOMIC DNA]</scope>
    <source>
        <strain evidence="1 2">NIH1004</strain>
    </source>
</reference>
<name>A0A4S3JRQ6_9EURO</name>
<gene>
    <name evidence="1" type="ORF">EYZ11_002942</name>
</gene>
<keyword evidence="2" id="KW-1185">Reference proteome</keyword>
<accession>A0A4S3JRQ6</accession>
<dbReference type="AlphaFoldDB" id="A0A4S3JRQ6"/>
<organism evidence="1 2">
    <name type="scientific">Aspergillus tanneri</name>
    <dbReference type="NCBI Taxonomy" id="1220188"/>
    <lineage>
        <taxon>Eukaryota</taxon>
        <taxon>Fungi</taxon>
        <taxon>Dikarya</taxon>
        <taxon>Ascomycota</taxon>
        <taxon>Pezizomycotina</taxon>
        <taxon>Eurotiomycetes</taxon>
        <taxon>Eurotiomycetidae</taxon>
        <taxon>Eurotiales</taxon>
        <taxon>Aspergillaceae</taxon>
        <taxon>Aspergillus</taxon>
        <taxon>Aspergillus subgen. Circumdati</taxon>
    </lineage>
</organism>
<evidence type="ECO:0000313" key="2">
    <source>
        <dbReference type="Proteomes" id="UP000308092"/>
    </source>
</evidence>
<dbReference type="Proteomes" id="UP000308092">
    <property type="component" value="Unassembled WGS sequence"/>
</dbReference>
<sequence length="63" mass="7163">MDSAPGALEIVQIGWTHASKDWWKLPLEWKDLTDISSGPEKQICYGIENGFGYKVITFKFTNT</sequence>